<feature type="chain" id="PRO_5026221478" evidence="3">
    <location>
        <begin position="21"/>
        <end position="1049"/>
    </location>
</feature>
<dbReference type="RefSeq" id="WP_157479460.1">
    <property type="nucleotide sequence ID" value="NZ_CP046566.1"/>
</dbReference>
<dbReference type="EMBL" id="CP046566">
    <property type="protein sequence ID" value="QGW29107.1"/>
    <property type="molecule type" value="Genomic_DNA"/>
</dbReference>
<evidence type="ECO:0000313" key="5">
    <source>
        <dbReference type="EMBL" id="QGW29107.1"/>
    </source>
</evidence>
<dbReference type="KEGG" id="fls:GLV81_14225"/>
<dbReference type="GO" id="GO:0016787">
    <property type="term" value="F:hydrolase activity"/>
    <property type="evidence" value="ECO:0007669"/>
    <property type="project" value="UniProtKB-KW"/>
</dbReference>
<reference evidence="5 6" key="1">
    <citation type="submission" date="2019-11" db="EMBL/GenBank/DDBJ databases">
        <authorList>
            <person name="Im W.T."/>
        </authorList>
    </citation>
    <scope>NUCLEOTIDE SEQUENCE [LARGE SCALE GENOMIC DNA]</scope>
    <source>
        <strain evidence="5 6">SB-02</strain>
    </source>
</reference>
<dbReference type="AlphaFoldDB" id="A0A6I6G949"/>
<evidence type="ECO:0000313" key="6">
    <source>
        <dbReference type="Proteomes" id="UP000426027"/>
    </source>
</evidence>
<feature type="domain" description="Sortilin N-terminal" evidence="4">
    <location>
        <begin position="78"/>
        <end position="196"/>
    </location>
</feature>
<dbReference type="Pfam" id="PF15902">
    <property type="entry name" value="Sortilin-Vps10"/>
    <property type="match status" value="1"/>
</dbReference>
<sequence>MRKVLLACVALLALYTQVLAQKKKAAPPAPVAEAQEIPFFKNLNYRLIGPFRGGRSAAVAGSYKNKNTFYFGATGGGVWKTTDGGSNWSNISDKYFGGSIGAIAVAPSDESVLYVGEGENSMRGNVSEGLGGMWRSDDGGKTWQNIGLKDGRHIIRIIVHPKDPNTVWAAVIGHLFGPNEERGVYKTTDGGKTWKRTLFVNNQTGASDLVMEPGNTKVLYAGMWRVIRQPHTLESGGEGSGLWKSTDGGETWKNITANKGLPKGTWGIVGVAVAPSNTDKVYAIMENEKGGMYCSEDAGETWSLRSSDNNIRQRAWYYTKVFVDPQNENLVYAPNVNFMLSRDGGRTFSSPYQTPHGDHHDLWIDPENGRRMIVADDGGAQVSFDGGQNWSTYENQPTVQVYRVSTDNAFPYRILGGQQDNGAFRIKSRTYGCAITAADMEDAAGSESGYVVADPTNPDITYGGNYMGMLQRLDHKTGESRMINVWPIDNMGAGAEAAKYRFQWNYPIFFSPNNPKRLYAAGNHLFVTENEGRSWEMISPDLTTNDKSKQGPSGGPITKDNTTVEYYCTIFTAAESATEPNLLWTGSDDGLIHISKDGGKNWENVTPKDIPAQMMWNCVDVDPVRKGTAYFAGTRYKLDDYTPYLFKTTDYGKTWQRIDAGINRMHFTRAIRADKKRAGLLYAGTEFGMYISYNDGASWNKFQLNMPVVPITDMTIKNNDLIVGTQGRSIYILDDLTTVQQYEPVIAEKNFVAFTPAPAYRMQVAGRGWRNAGAAPRNAGANPMPGAVIPFYIKGGADTLKATVVVMDKNRNVIKTYGTAEKDNKIELKNGLNQFAWDLNYPEGERVPEGTILWNRARMVAMAPPGEYIAKMKVGKDSAEVTFTVLADPNYNVSQAEYEAQFSFLRKAQAKFDEVMKAQKDMTEIRKQMTDLTGRWGKDCPKEVKDLTEAIGKKLTPIEEALHQTKAKSGQDVLNYPIKLDDKLSSVYRTAAVGNGAPAKQVLEAYEVVAAQIDAELAKLKAVMSEELPKLNTVIREKNLPVVGVKKSE</sequence>
<keyword evidence="6" id="KW-1185">Reference proteome</keyword>
<dbReference type="PANTHER" id="PTHR12106">
    <property type="entry name" value="SORTILIN RELATED"/>
    <property type="match status" value="1"/>
</dbReference>
<protein>
    <submittedName>
        <fullName evidence="5">Glycosyl hydrolase</fullName>
    </submittedName>
</protein>
<evidence type="ECO:0000256" key="3">
    <source>
        <dbReference type="SAM" id="SignalP"/>
    </source>
</evidence>
<dbReference type="SUPFAM" id="SSF110296">
    <property type="entry name" value="Oligoxyloglucan reducing end-specific cellobiohydrolase"/>
    <property type="match status" value="3"/>
</dbReference>
<evidence type="ECO:0000256" key="1">
    <source>
        <dbReference type="ARBA" id="ARBA00022737"/>
    </source>
</evidence>
<accession>A0A6I6G949</accession>
<feature type="region of interest" description="Disordered" evidence="2">
    <location>
        <begin position="538"/>
        <end position="558"/>
    </location>
</feature>
<dbReference type="InterPro" id="IPR015943">
    <property type="entry name" value="WD40/YVTN_repeat-like_dom_sf"/>
</dbReference>
<dbReference type="InterPro" id="IPR050310">
    <property type="entry name" value="VPS10-sortilin"/>
</dbReference>
<organism evidence="5 6">
    <name type="scientific">Phnomibacter ginsenosidimutans</name>
    <dbReference type="NCBI Taxonomy" id="2676868"/>
    <lineage>
        <taxon>Bacteria</taxon>
        <taxon>Pseudomonadati</taxon>
        <taxon>Bacteroidota</taxon>
        <taxon>Chitinophagia</taxon>
        <taxon>Chitinophagales</taxon>
        <taxon>Chitinophagaceae</taxon>
        <taxon>Phnomibacter</taxon>
    </lineage>
</organism>
<keyword evidence="5" id="KW-0378">Hydrolase</keyword>
<feature type="signal peptide" evidence="3">
    <location>
        <begin position="1"/>
        <end position="20"/>
    </location>
</feature>
<dbReference type="Gene3D" id="2.130.10.10">
    <property type="entry name" value="YVTN repeat-like/Quinoprotein amine dehydrogenase"/>
    <property type="match status" value="3"/>
</dbReference>
<keyword evidence="1" id="KW-0677">Repeat</keyword>
<name>A0A6I6G949_9BACT</name>
<dbReference type="CDD" id="cd15482">
    <property type="entry name" value="Sialidase_non-viral"/>
    <property type="match status" value="2"/>
</dbReference>
<evidence type="ECO:0000256" key="2">
    <source>
        <dbReference type="SAM" id="MobiDB-lite"/>
    </source>
</evidence>
<dbReference type="PANTHER" id="PTHR12106:SF27">
    <property type="entry name" value="SORTILIN-RELATED RECEPTOR"/>
    <property type="match status" value="1"/>
</dbReference>
<gene>
    <name evidence="5" type="ORF">GLV81_14225</name>
</gene>
<dbReference type="InterPro" id="IPR031778">
    <property type="entry name" value="Sortilin_N"/>
</dbReference>
<keyword evidence="3" id="KW-0732">Signal</keyword>
<evidence type="ECO:0000259" key="4">
    <source>
        <dbReference type="Pfam" id="PF15902"/>
    </source>
</evidence>
<dbReference type="Proteomes" id="UP000426027">
    <property type="component" value="Chromosome"/>
</dbReference>
<proteinExistence type="predicted"/>